<name>A0A392PKC3_9FABA</name>
<accession>A0A392PKC3</accession>
<reference evidence="1 2" key="1">
    <citation type="journal article" date="2018" name="Front. Plant Sci.">
        <title>Red Clover (Trifolium pratense) and Zigzag Clover (T. medium) - A Picture of Genomic Similarities and Differences.</title>
        <authorList>
            <person name="Dluhosova J."/>
            <person name="Istvanek J."/>
            <person name="Nedelnik J."/>
            <person name="Repkova J."/>
        </authorList>
    </citation>
    <scope>NUCLEOTIDE SEQUENCE [LARGE SCALE GENOMIC DNA]</scope>
    <source>
        <strain evidence="2">cv. 10/8</strain>
        <tissue evidence="1">Leaf</tissue>
    </source>
</reference>
<proteinExistence type="predicted"/>
<dbReference type="EMBL" id="LXQA010081345">
    <property type="protein sequence ID" value="MCI11746.1"/>
    <property type="molecule type" value="Genomic_DNA"/>
</dbReference>
<evidence type="ECO:0000313" key="2">
    <source>
        <dbReference type="Proteomes" id="UP000265520"/>
    </source>
</evidence>
<dbReference type="AlphaFoldDB" id="A0A392PKC3"/>
<comment type="caution">
    <text evidence="1">The sequence shown here is derived from an EMBL/GenBank/DDBJ whole genome shotgun (WGS) entry which is preliminary data.</text>
</comment>
<evidence type="ECO:0000313" key="1">
    <source>
        <dbReference type="EMBL" id="MCI11746.1"/>
    </source>
</evidence>
<keyword evidence="2" id="KW-1185">Reference proteome</keyword>
<protein>
    <submittedName>
        <fullName evidence="1">Uncharacterized protein</fullName>
    </submittedName>
</protein>
<sequence>NIVRVFLPLSKGDYTGENNSVPEQTTSVGLAERETQLAKRAICFPKRSSLLPSSVQSFSLLLNPRLQKGFRKWKEKYLIFTLSDTDYQHRA</sequence>
<organism evidence="1 2">
    <name type="scientific">Trifolium medium</name>
    <dbReference type="NCBI Taxonomy" id="97028"/>
    <lineage>
        <taxon>Eukaryota</taxon>
        <taxon>Viridiplantae</taxon>
        <taxon>Streptophyta</taxon>
        <taxon>Embryophyta</taxon>
        <taxon>Tracheophyta</taxon>
        <taxon>Spermatophyta</taxon>
        <taxon>Magnoliopsida</taxon>
        <taxon>eudicotyledons</taxon>
        <taxon>Gunneridae</taxon>
        <taxon>Pentapetalae</taxon>
        <taxon>rosids</taxon>
        <taxon>fabids</taxon>
        <taxon>Fabales</taxon>
        <taxon>Fabaceae</taxon>
        <taxon>Papilionoideae</taxon>
        <taxon>50 kb inversion clade</taxon>
        <taxon>NPAAA clade</taxon>
        <taxon>Hologalegina</taxon>
        <taxon>IRL clade</taxon>
        <taxon>Trifolieae</taxon>
        <taxon>Trifolium</taxon>
    </lineage>
</organism>
<feature type="non-terminal residue" evidence="1">
    <location>
        <position position="1"/>
    </location>
</feature>
<dbReference type="Proteomes" id="UP000265520">
    <property type="component" value="Unassembled WGS sequence"/>
</dbReference>